<reference evidence="2" key="1">
    <citation type="journal article" date="2019" name="Int. J. Syst. Evol. Microbiol.">
        <title>The Global Catalogue of Microorganisms (GCM) 10K type strain sequencing project: providing services to taxonomists for standard genome sequencing and annotation.</title>
        <authorList>
            <consortium name="The Broad Institute Genomics Platform"/>
            <consortium name="The Broad Institute Genome Sequencing Center for Infectious Disease"/>
            <person name="Wu L."/>
            <person name="Ma J."/>
        </authorList>
    </citation>
    <scope>NUCLEOTIDE SEQUENCE [LARGE SCALE GENOMIC DNA]</scope>
    <source>
        <strain evidence="2">KCTC 32465</strain>
    </source>
</reference>
<dbReference type="EMBL" id="BMZF01000003">
    <property type="protein sequence ID" value="GHA51895.1"/>
    <property type="molecule type" value="Genomic_DNA"/>
</dbReference>
<proteinExistence type="predicted"/>
<evidence type="ECO:0000313" key="1">
    <source>
        <dbReference type="EMBL" id="GHA51895.1"/>
    </source>
</evidence>
<name>A0ABQ3D211_9RHOB</name>
<dbReference type="InterPro" id="IPR018679">
    <property type="entry name" value="DUF2161"/>
</dbReference>
<comment type="caution">
    <text evidence="1">The sequence shown here is derived from an EMBL/GenBank/DDBJ whole genome shotgun (WGS) entry which is preliminary data.</text>
</comment>
<evidence type="ECO:0000313" key="2">
    <source>
        <dbReference type="Proteomes" id="UP000634455"/>
    </source>
</evidence>
<evidence type="ECO:0008006" key="3">
    <source>
        <dbReference type="Google" id="ProtNLM"/>
    </source>
</evidence>
<protein>
    <recommendedName>
        <fullName evidence="3">DUF2161 domain-containing phosphodiesterase</fullName>
    </recommendedName>
</protein>
<accession>A0ABQ3D211</accession>
<sequence length="228" mass="25242">MKETALYSPIKDFLTDQGYTVKAEVKGCDIVAIRNDEPPVIVELKLSLSLALLLQGVDRQGMTDTVYVACPVGKGARWLSAIKDATKLCRRLGLGLISVRPSDGFVQIHSDPAPYRPRKFKKRQSALLKEFHARIGDQNTGGQVGRKIMTAYRQDALRVAQFLGNAGPSRPKDMRNALNAPKVPSILQANYYGWFFRVERGVYDLTDAGQAALIEYAAAIEKFNAKVQ</sequence>
<keyword evidence="2" id="KW-1185">Reference proteome</keyword>
<gene>
    <name evidence="1" type="ORF">GCM10008927_16770</name>
</gene>
<dbReference type="Proteomes" id="UP000634455">
    <property type="component" value="Unassembled WGS sequence"/>
</dbReference>
<dbReference type="Pfam" id="PF09929">
    <property type="entry name" value="DUF2161"/>
    <property type="match status" value="1"/>
</dbReference>
<organism evidence="1 2">
    <name type="scientific">Paramylibacter ulvae</name>
    <dbReference type="NCBI Taxonomy" id="1651968"/>
    <lineage>
        <taxon>Bacteria</taxon>
        <taxon>Pseudomonadati</taxon>
        <taxon>Pseudomonadota</taxon>
        <taxon>Alphaproteobacteria</taxon>
        <taxon>Rhodobacterales</taxon>
        <taxon>Paracoccaceae</taxon>
        <taxon>Paramylibacter</taxon>
    </lineage>
</organism>
<dbReference type="RefSeq" id="WP_189640206.1">
    <property type="nucleotide sequence ID" value="NZ_BMZF01000003.1"/>
</dbReference>